<feature type="transmembrane region" description="Helical" evidence="6">
    <location>
        <begin position="393"/>
        <end position="414"/>
    </location>
</feature>
<evidence type="ECO:0000259" key="8">
    <source>
        <dbReference type="Pfam" id="PF12704"/>
    </source>
</evidence>
<feature type="domain" description="MacB-like periplasmic core" evidence="8">
    <location>
        <begin position="474"/>
        <end position="673"/>
    </location>
</feature>
<dbReference type="RefSeq" id="WP_348758459.1">
    <property type="nucleotide sequence ID" value="NZ_OZ026884.1"/>
</dbReference>
<dbReference type="Pfam" id="PF02687">
    <property type="entry name" value="FtsX"/>
    <property type="match status" value="2"/>
</dbReference>
<proteinExistence type="predicted"/>
<feature type="transmembrane region" description="Helical" evidence="6">
    <location>
        <begin position="470"/>
        <end position="491"/>
    </location>
</feature>
<evidence type="ECO:0000256" key="4">
    <source>
        <dbReference type="ARBA" id="ARBA00022989"/>
    </source>
</evidence>
<sequence>MALLQRAHRRHFQRHPLQLALAVLGITLGVAMWTAVDLAIESSRRAFALSMDALTGKTTHHIVAGSGALNEALYPKLRQEAGDWILAPVVEGFVEANGETLRLVGFDPFADLPVRQGLAKASLGASLDLLTQPDTVLISRLSAERLGVVPGTTLTLEVAGRRHALRLLGYVDPEGRADPAVEGLLVADIATAQEVLDRLGQLDRIDAVLPDDPGQIERLRRRLPEGVELVDAAGRATATARMTHAFEINLRAMSLLALLVGAFIIYHAMGFAVLQRRSLLADLRILGVTRRELLTEILLEAAQLGLWGGLLGLVLGLAAAQFLVQRITHTINDLYFVLTVTQFSIAPVALARGLGLGLVVALAAALPAALEAAAAQPALALHRSVLERRARRWLPWSVALGLSLGLLGGGLLALPSAGLVVALAGLFLLLIGYALLLPMALVGLTGPFARLPFPLLRLAVRGCSAALSRTGPATAALTVAVATAIGVGLMVESFRVTVAEWLEQLLQADLYVARPSEPGAAGRPLPEDFLTAAARLPGVTAIGASRRAFVEAAVGRIELLALQPAYPERPAFRFKAAAAAEVWARFRSEDTVLVSEPFATRHGLAAGDRLLLKTPHGERALPIAGVFFDYRSDQGVVVMRRDLYARLWDDPGITSLGLYLERHESLEEVRGSLSRLARDAGPFSIRSNREIRAASMEVFQRTFAITEVLRLIATAVACAGLVGALLALQLERAREFAVLRALGVTPRQLATLVLAQTTFLGLNAGLLAMPLGLLLAWALVTVINLRSFGWTMDLTVSLPLLGQAPLLALVAAWLAGLYPAWRAAHANTAKALRDE</sequence>
<accession>A0ABM9NE35</accession>
<name>A0ABM9NE35_9GAMM</name>
<evidence type="ECO:0000256" key="5">
    <source>
        <dbReference type="ARBA" id="ARBA00023136"/>
    </source>
</evidence>
<keyword evidence="5 6" id="KW-0472">Membrane</keyword>
<organism evidence="9 10">
    <name type="scientific">Candidatus Methylocalor cossyra</name>
    <dbReference type="NCBI Taxonomy" id="3108543"/>
    <lineage>
        <taxon>Bacteria</taxon>
        <taxon>Pseudomonadati</taxon>
        <taxon>Pseudomonadota</taxon>
        <taxon>Gammaproteobacteria</taxon>
        <taxon>Methylococcales</taxon>
        <taxon>Methylococcaceae</taxon>
        <taxon>Candidatus Methylocalor</taxon>
    </lineage>
</organism>
<dbReference type="EMBL" id="OZ026884">
    <property type="protein sequence ID" value="CAL1238849.1"/>
    <property type="molecule type" value="Genomic_DNA"/>
</dbReference>
<keyword evidence="4 6" id="KW-1133">Transmembrane helix</keyword>
<feature type="domain" description="ABC3 transporter permease C-terminal" evidence="7">
    <location>
        <begin position="711"/>
        <end position="827"/>
    </location>
</feature>
<feature type="transmembrane region" description="Helical" evidence="6">
    <location>
        <begin position="252"/>
        <end position="274"/>
    </location>
</feature>
<feature type="transmembrane region" description="Helical" evidence="6">
    <location>
        <begin position="749"/>
        <end position="780"/>
    </location>
</feature>
<keyword evidence="3 6" id="KW-0812">Transmembrane</keyword>
<keyword evidence="10" id="KW-1185">Reference proteome</keyword>
<reference evidence="9 10" key="1">
    <citation type="submission" date="2024-04" db="EMBL/GenBank/DDBJ databases">
        <authorList>
            <person name="Cremers G."/>
        </authorList>
    </citation>
    <scope>NUCLEOTIDE SEQUENCE [LARGE SCALE GENOMIC DNA]</scope>
    <source>
        <strain evidence="9">MeCH1-AG</strain>
    </source>
</reference>
<feature type="transmembrane region" description="Helical" evidence="6">
    <location>
        <begin position="800"/>
        <end position="821"/>
    </location>
</feature>
<evidence type="ECO:0000313" key="9">
    <source>
        <dbReference type="EMBL" id="CAL1238849.1"/>
    </source>
</evidence>
<evidence type="ECO:0000256" key="6">
    <source>
        <dbReference type="SAM" id="Phobius"/>
    </source>
</evidence>
<feature type="transmembrane region" description="Helical" evidence="6">
    <location>
        <begin position="356"/>
        <end position="381"/>
    </location>
</feature>
<protein>
    <submittedName>
        <fullName evidence="9">ABC transport system permease protein</fullName>
    </submittedName>
</protein>
<feature type="transmembrane region" description="Helical" evidence="6">
    <location>
        <begin position="708"/>
        <end position="728"/>
    </location>
</feature>
<dbReference type="InterPro" id="IPR003838">
    <property type="entry name" value="ABC3_permease_C"/>
</dbReference>
<dbReference type="Proteomes" id="UP001497493">
    <property type="component" value="Chromosome"/>
</dbReference>
<dbReference type="InterPro" id="IPR038766">
    <property type="entry name" value="Membrane_comp_ABC_pdt"/>
</dbReference>
<keyword evidence="2" id="KW-1003">Cell membrane</keyword>
<feature type="domain" description="ABC3 transporter permease C-terminal" evidence="7">
    <location>
        <begin position="252"/>
        <end position="376"/>
    </location>
</feature>
<evidence type="ECO:0000313" key="10">
    <source>
        <dbReference type="Proteomes" id="UP001497493"/>
    </source>
</evidence>
<dbReference type="PANTHER" id="PTHR30287">
    <property type="entry name" value="MEMBRANE COMPONENT OF PREDICTED ABC SUPERFAMILY METABOLITE UPTAKE TRANSPORTER"/>
    <property type="match status" value="1"/>
</dbReference>
<evidence type="ECO:0000256" key="1">
    <source>
        <dbReference type="ARBA" id="ARBA00004651"/>
    </source>
</evidence>
<dbReference type="InterPro" id="IPR025857">
    <property type="entry name" value="MacB_PCD"/>
</dbReference>
<feature type="transmembrane region" description="Helical" evidence="6">
    <location>
        <begin position="20"/>
        <end position="40"/>
    </location>
</feature>
<gene>
    <name evidence="9" type="ORF">MECH1_V1_0068</name>
</gene>
<evidence type="ECO:0000256" key="2">
    <source>
        <dbReference type="ARBA" id="ARBA00022475"/>
    </source>
</evidence>
<comment type="subcellular location">
    <subcellularLocation>
        <location evidence="1">Cell membrane</location>
        <topology evidence="1">Multi-pass membrane protein</topology>
    </subcellularLocation>
</comment>
<evidence type="ECO:0000256" key="3">
    <source>
        <dbReference type="ARBA" id="ARBA00022692"/>
    </source>
</evidence>
<dbReference type="PANTHER" id="PTHR30287:SF2">
    <property type="entry name" value="BLL1001 PROTEIN"/>
    <property type="match status" value="1"/>
</dbReference>
<feature type="transmembrane region" description="Helical" evidence="6">
    <location>
        <begin position="420"/>
        <end position="449"/>
    </location>
</feature>
<evidence type="ECO:0000259" key="7">
    <source>
        <dbReference type="Pfam" id="PF02687"/>
    </source>
</evidence>
<feature type="transmembrane region" description="Helical" evidence="6">
    <location>
        <begin position="304"/>
        <end position="324"/>
    </location>
</feature>
<dbReference type="Pfam" id="PF12704">
    <property type="entry name" value="MacB_PCD"/>
    <property type="match status" value="1"/>
</dbReference>